<evidence type="ECO:0000313" key="11">
    <source>
        <dbReference type="Proteomes" id="UP000254069"/>
    </source>
</evidence>
<evidence type="ECO:0000259" key="8">
    <source>
        <dbReference type="Pfam" id="PF02683"/>
    </source>
</evidence>
<evidence type="ECO:0000259" key="9">
    <source>
        <dbReference type="Pfam" id="PF11412"/>
    </source>
</evidence>
<feature type="transmembrane region" description="Helical" evidence="6">
    <location>
        <begin position="455"/>
        <end position="480"/>
    </location>
</feature>
<dbReference type="EC" id="1.8.1.8" evidence="10"/>
<evidence type="ECO:0000256" key="2">
    <source>
        <dbReference type="ARBA" id="ARBA00022692"/>
    </source>
</evidence>
<keyword evidence="3" id="KW-0201">Cytochrome c-type biogenesis</keyword>
<feature type="transmembrane region" description="Helical" evidence="6">
    <location>
        <begin position="545"/>
        <end position="566"/>
    </location>
</feature>
<feature type="transmembrane region" description="Helical" evidence="6">
    <location>
        <begin position="492"/>
        <end position="510"/>
    </location>
</feature>
<feature type="transmembrane region" description="Helical" evidence="6">
    <location>
        <begin position="340"/>
        <end position="359"/>
    </location>
</feature>
<organism evidence="10 11">
    <name type="scientific">Shewanella algae</name>
    <dbReference type="NCBI Taxonomy" id="38313"/>
    <lineage>
        <taxon>Bacteria</taxon>
        <taxon>Pseudomonadati</taxon>
        <taxon>Pseudomonadota</taxon>
        <taxon>Gammaproteobacteria</taxon>
        <taxon>Alteromonadales</taxon>
        <taxon>Shewanellaceae</taxon>
        <taxon>Shewanella</taxon>
    </lineage>
</organism>
<evidence type="ECO:0000256" key="6">
    <source>
        <dbReference type="SAM" id="Phobius"/>
    </source>
</evidence>
<evidence type="ECO:0000256" key="3">
    <source>
        <dbReference type="ARBA" id="ARBA00022748"/>
    </source>
</evidence>
<feature type="transmembrane region" description="Helical" evidence="6">
    <location>
        <begin position="423"/>
        <end position="449"/>
    </location>
</feature>
<dbReference type="InterPro" id="IPR028250">
    <property type="entry name" value="DsbDN"/>
</dbReference>
<evidence type="ECO:0000256" key="1">
    <source>
        <dbReference type="ARBA" id="ARBA00004141"/>
    </source>
</evidence>
<evidence type="ECO:0000256" key="5">
    <source>
        <dbReference type="ARBA" id="ARBA00023136"/>
    </source>
</evidence>
<reference evidence="10 11" key="1">
    <citation type="submission" date="2018-06" db="EMBL/GenBank/DDBJ databases">
        <authorList>
            <consortium name="Pathogen Informatics"/>
            <person name="Doyle S."/>
        </authorList>
    </citation>
    <scope>NUCLEOTIDE SEQUENCE [LARGE SCALE GENOMIC DNA]</scope>
    <source>
        <strain evidence="10 11">NCTC10738</strain>
    </source>
</reference>
<dbReference type="GO" id="GO:0045454">
    <property type="term" value="P:cell redox homeostasis"/>
    <property type="evidence" value="ECO:0007669"/>
    <property type="project" value="TreeGrafter"/>
</dbReference>
<comment type="subcellular location">
    <subcellularLocation>
        <location evidence="1">Membrane</location>
        <topology evidence="1">Multi-pass membrane protein</topology>
    </subcellularLocation>
</comment>
<feature type="transmembrane region" description="Helical" evidence="6">
    <location>
        <begin position="295"/>
        <end position="319"/>
    </location>
</feature>
<dbReference type="CDD" id="cd02953">
    <property type="entry name" value="DsbDgamma"/>
    <property type="match status" value="1"/>
</dbReference>
<dbReference type="GO" id="GO:0017004">
    <property type="term" value="P:cytochrome complex assembly"/>
    <property type="evidence" value="ECO:0007669"/>
    <property type="project" value="UniProtKB-KW"/>
</dbReference>
<evidence type="ECO:0000256" key="7">
    <source>
        <dbReference type="SAM" id="SignalP"/>
    </source>
</evidence>
<dbReference type="PANTHER" id="PTHR32234">
    <property type="entry name" value="THIOL:DISULFIDE INTERCHANGE PROTEIN DSBD"/>
    <property type="match status" value="1"/>
</dbReference>
<dbReference type="Gene3D" id="3.40.30.10">
    <property type="entry name" value="Glutaredoxin"/>
    <property type="match status" value="1"/>
</dbReference>
<dbReference type="Pfam" id="PF02683">
    <property type="entry name" value="DsbD_TM"/>
    <property type="match status" value="1"/>
</dbReference>
<gene>
    <name evidence="10" type="primary">dsbD_2</name>
    <name evidence="10" type="ORF">NCTC10738_02362</name>
</gene>
<feature type="chain" id="PRO_5016781208" evidence="7">
    <location>
        <begin position="24"/>
        <end position="695"/>
    </location>
</feature>
<keyword evidence="2 6" id="KW-0812">Transmembrane</keyword>
<feature type="domain" description="Cytochrome C biogenesis protein transmembrane" evidence="8">
    <location>
        <begin position="296"/>
        <end position="511"/>
    </location>
</feature>
<dbReference type="InterPro" id="IPR003834">
    <property type="entry name" value="Cyt_c_assmbl_TM_dom"/>
</dbReference>
<dbReference type="AlphaFoldDB" id="A0A380A8F4"/>
<dbReference type="PANTHER" id="PTHR32234:SF3">
    <property type="entry name" value="SUPPRESSION OF COPPER SENSITIVITY PROTEIN"/>
    <property type="match status" value="1"/>
</dbReference>
<feature type="signal peptide" evidence="7">
    <location>
        <begin position="1"/>
        <end position="23"/>
    </location>
</feature>
<keyword evidence="7" id="KW-0732">Signal</keyword>
<keyword evidence="5 6" id="KW-0472">Membrane</keyword>
<dbReference type="GO" id="GO:0016020">
    <property type="term" value="C:membrane"/>
    <property type="evidence" value="ECO:0007669"/>
    <property type="project" value="UniProtKB-SubCell"/>
</dbReference>
<sequence length="695" mass="75410">MYLKRIWHAFAVCLMLLSQVALAEPLSSGWLKHPDHPPVKVQLTLADVDAGQVGELNALLDVALSGDWKTYWRAPGEGGIPPTLDWSASENIATVDWHWPLPQRYVLQGIETLGYKGDTLFPLTIRLKDPGQPFRLKGTLTLSSCTNVCVLTDYPVELSGQAAGLKADDGFLHQWGEAMARVPQGDGGAVLQSIVWDEKQQLLQLAIEAASPWQQADLFLFGEDETVSELIFSRPQIQIDGKRLTATFGVKHWLGTPELEGKPLLIHLADTHLSAELSGAIATGHVAKPQPSLPLWSLFLMALAGGLILNIMPCVLPVLGMKVHGVMMSSQGSRSQVRGHFMASALGILLSFWLIAAGLSLLKLSGQSLGWGIQFQQPWFIGFMVLLTWGFGLNLLGVFEINLPSKWQTRLAGAGDDSRLGHLLQGMLATLLATPCTAPFLGTAVAFALGADYPMLFALFSAMGLGMALPWLMLALWPALAQRLPKPGRWMNWVKPVFALMMLATCLWLLSLLQSFFSVAVILGLGALMSLLTLGLLGKRYGTQVMVYAIGGSFLFASLALGVGYLTRDAWVSPLPSDHHWQPLNLVQLKQAVDEGKTVFVDVTADWCITCQANKVGVLLQNPVYDALGDDRVLLMRGDWTKPSEEITAYLKANGRFGVPFNQVYGPGTPAGNPLPVILSSDGVLAALAEAESRQ</sequence>
<accession>A0A380A8F4</accession>
<keyword evidence="11" id="KW-1185">Reference proteome</keyword>
<dbReference type="EMBL" id="UGYO01000001">
    <property type="protein sequence ID" value="SUI75532.1"/>
    <property type="molecule type" value="Genomic_DNA"/>
</dbReference>
<dbReference type="InterPro" id="IPR036249">
    <property type="entry name" value="Thioredoxin-like_sf"/>
</dbReference>
<feature type="transmembrane region" description="Helical" evidence="6">
    <location>
        <begin position="379"/>
        <end position="403"/>
    </location>
</feature>
<dbReference type="InterPro" id="IPR035671">
    <property type="entry name" value="DsbD_gamma"/>
</dbReference>
<keyword evidence="4 6" id="KW-1133">Transmembrane helix</keyword>
<evidence type="ECO:0000256" key="4">
    <source>
        <dbReference type="ARBA" id="ARBA00022989"/>
    </source>
</evidence>
<name>A0A380A8F4_9GAMM</name>
<evidence type="ECO:0000313" key="10">
    <source>
        <dbReference type="EMBL" id="SUI75532.1"/>
    </source>
</evidence>
<dbReference type="Proteomes" id="UP000254069">
    <property type="component" value="Unassembled WGS sequence"/>
</dbReference>
<feature type="domain" description="Thiol:disulfide interchange protein DsbD N-terminal" evidence="9">
    <location>
        <begin position="47"/>
        <end position="156"/>
    </location>
</feature>
<dbReference type="Pfam" id="PF13899">
    <property type="entry name" value="Thioredoxin_7"/>
    <property type="match status" value="1"/>
</dbReference>
<feature type="transmembrane region" description="Helical" evidence="6">
    <location>
        <begin position="516"/>
        <end position="538"/>
    </location>
</feature>
<dbReference type="SUPFAM" id="SSF52833">
    <property type="entry name" value="Thioredoxin-like"/>
    <property type="match status" value="1"/>
</dbReference>
<protein>
    <submittedName>
        <fullName evidence="10">Thiol:disulfide interchange protein DsbD</fullName>
        <ecNumber evidence="10">1.8.1.8</ecNumber>
    </submittedName>
</protein>
<dbReference type="RefSeq" id="WP_115389756.1">
    <property type="nucleotide sequence ID" value="NZ_JADZHC010000081.1"/>
</dbReference>
<dbReference type="GO" id="GO:0047134">
    <property type="term" value="F:protein-disulfide reductase [NAD(P)H] activity"/>
    <property type="evidence" value="ECO:0007669"/>
    <property type="project" value="UniProtKB-EC"/>
</dbReference>
<keyword evidence="10" id="KW-0560">Oxidoreductase</keyword>
<proteinExistence type="predicted"/>
<dbReference type="Pfam" id="PF11412">
    <property type="entry name" value="DsbD_N"/>
    <property type="match status" value="1"/>
</dbReference>